<evidence type="ECO:0000313" key="2">
    <source>
        <dbReference type="EMBL" id="AHH15158.1"/>
    </source>
</evidence>
<dbReference type="SUPFAM" id="SSF69118">
    <property type="entry name" value="AhpD-like"/>
    <property type="match status" value="1"/>
</dbReference>
<feature type="domain" description="Carboxymuconolactone decarboxylase-like" evidence="1">
    <location>
        <begin position="33"/>
        <end position="104"/>
    </location>
</feature>
<dbReference type="HOGENOM" id="CLU_070025_4_0_11"/>
<name>W5T850_9NOCA</name>
<dbReference type="eggNOG" id="COG0599">
    <property type="taxonomic scope" value="Bacteria"/>
</dbReference>
<dbReference type="PATRIC" id="fig|1415166.3.peg.343"/>
<dbReference type="InterPro" id="IPR052512">
    <property type="entry name" value="4CMD/NDH-1_regulator"/>
</dbReference>
<organism evidence="2 3">
    <name type="scientific">Nocardia nova SH22a</name>
    <dbReference type="NCBI Taxonomy" id="1415166"/>
    <lineage>
        <taxon>Bacteria</taxon>
        <taxon>Bacillati</taxon>
        <taxon>Actinomycetota</taxon>
        <taxon>Actinomycetes</taxon>
        <taxon>Mycobacteriales</taxon>
        <taxon>Nocardiaceae</taxon>
        <taxon>Nocardia</taxon>
    </lineage>
</organism>
<evidence type="ECO:0000313" key="3">
    <source>
        <dbReference type="Proteomes" id="UP000019150"/>
    </source>
</evidence>
<proteinExistence type="predicted"/>
<protein>
    <submittedName>
        <fullName evidence="2">Putative 4-carboxymuconolactone decarboxylase</fullName>
    </submittedName>
</protein>
<accession>W5T850</accession>
<dbReference type="KEGG" id="nno:NONO_c03430"/>
<gene>
    <name evidence="2" type="ORF">NONO_c03430</name>
</gene>
<sequence length="137" mass="15036">MTASDNGADRRARGLAKMSQVYGWEVSDGPGEHFAVTVDHLFADIWSRPQLSDRDRRLLLLGALTAQGHLDVTEIQVSAALRNGELTEEQLREIAIFLCHYTGWGPGTKFDSVVGKVVAAEEKAARRAAREQASSEQ</sequence>
<dbReference type="PANTHER" id="PTHR33570:SF2">
    <property type="entry name" value="CARBOXYMUCONOLACTONE DECARBOXYLASE-LIKE DOMAIN-CONTAINING PROTEIN"/>
    <property type="match status" value="1"/>
</dbReference>
<dbReference type="EMBL" id="CP006850">
    <property type="protein sequence ID" value="AHH15158.1"/>
    <property type="molecule type" value="Genomic_DNA"/>
</dbReference>
<dbReference type="PANTHER" id="PTHR33570">
    <property type="entry name" value="4-CARBOXYMUCONOLACTONE DECARBOXYLASE FAMILY PROTEIN"/>
    <property type="match status" value="1"/>
</dbReference>
<dbReference type="Gene3D" id="1.20.1290.10">
    <property type="entry name" value="AhpD-like"/>
    <property type="match status" value="1"/>
</dbReference>
<dbReference type="InterPro" id="IPR003779">
    <property type="entry name" value="CMD-like"/>
</dbReference>
<evidence type="ECO:0000259" key="1">
    <source>
        <dbReference type="Pfam" id="PF02627"/>
    </source>
</evidence>
<dbReference type="Proteomes" id="UP000019150">
    <property type="component" value="Chromosome"/>
</dbReference>
<keyword evidence="3" id="KW-1185">Reference proteome</keyword>
<dbReference type="GO" id="GO:0051920">
    <property type="term" value="F:peroxiredoxin activity"/>
    <property type="evidence" value="ECO:0007669"/>
    <property type="project" value="InterPro"/>
</dbReference>
<dbReference type="OrthoDB" id="9802489at2"/>
<dbReference type="AlphaFoldDB" id="W5T850"/>
<dbReference type="InterPro" id="IPR029032">
    <property type="entry name" value="AhpD-like"/>
</dbReference>
<dbReference type="RefSeq" id="WP_025346697.1">
    <property type="nucleotide sequence ID" value="NZ_CP006850.1"/>
</dbReference>
<reference evidence="2 3" key="1">
    <citation type="journal article" date="2014" name="Appl. Environ. Microbiol.">
        <title>Insights into the Microbial Degradation of Rubber and Gutta-Percha by Analysis of the Complete Genome of Nocardia nova SH22a.</title>
        <authorList>
            <person name="Luo Q."/>
            <person name="Hiessl S."/>
            <person name="Poehlein A."/>
            <person name="Daniel R."/>
            <person name="Steinbuchel A."/>
        </authorList>
    </citation>
    <scope>NUCLEOTIDE SEQUENCE [LARGE SCALE GENOMIC DNA]</scope>
    <source>
        <strain evidence="2">SH22a</strain>
    </source>
</reference>
<dbReference type="STRING" id="1415166.NONO_c03430"/>
<dbReference type="Pfam" id="PF02627">
    <property type="entry name" value="CMD"/>
    <property type="match status" value="1"/>
</dbReference>